<name>A0A085WLV1_9BACT</name>
<evidence type="ECO:0000256" key="1">
    <source>
        <dbReference type="ARBA" id="ARBA00022737"/>
    </source>
</evidence>
<dbReference type="PROSITE" id="PS50005">
    <property type="entry name" value="TPR"/>
    <property type="match status" value="1"/>
</dbReference>
<reference evidence="5 6" key="1">
    <citation type="submission" date="2014-04" db="EMBL/GenBank/DDBJ databases">
        <title>Genome assembly of Hyalangium minutum DSM 14724.</title>
        <authorList>
            <person name="Sharma G."/>
            <person name="Subramanian S."/>
        </authorList>
    </citation>
    <scope>NUCLEOTIDE SEQUENCE [LARGE SCALE GENOMIC DNA]</scope>
    <source>
        <strain evidence="5 6">DSM 14724</strain>
    </source>
</reference>
<dbReference type="STRING" id="394096.DB31_7901"/>
<dbReference type="PANTHER" id="PTHR44943:SF8">
    <property type="entry name" value="TPR REPEAT-CONTAINING PROTEIN MJ0263"/>
    <property type="match status" value="1"/>
</dbReference>
<accession>A0A085WLV1</accession>
<evidence type="ECO:0000313" key="6">
    <source>
        <dbReference type="Proteomes" id="UP000028725"/>
    </source>
</evidence>
<dbReference type="SUPFAM" id="SSF48452">
    <property type="entry name" value="TPR-like"/>
    <property type="match status" value="1"/>
</dbReference>
<organism evidence="5 6">
    <name type="scientific">Hyalangium minutum</name>
    <dbReference type="NCBI Taxonomy" id="394096"/>
    <lineage>
        <taxon>Bacteria</taxon>
        <taxon>Pseudomonadati</taxon>
        <taxon>Myxococcota</taxon>
        <taxon>Myxococcia</taxon>
        <taxon>Myxococcales</taxon>
        <taxon>Cystobacterineae</taxon>
        <taxon>Archangiaceae</taxon>
        <taxon>Hyalangium</taxon>
    </lineage>
</organism>
<protein>
    <submittedName>
        <fullName evidence="5">Tetratricopeptide repeat protein</fullName>
    </submittedName>
</protein>
<keyword evidence="2 3" id="KW-0802">TPR repeat</keyword>
<dbReference type="Gene3D" id="1.25.40.10">
    <property type="entry name" value="Tetratricopeptide repeat domain"/>
    <property type="match status" value="2"/>
</dbReference>
<evidence type="ECO:0000256" key="3">
    <source>
        <dbReference type="PROSITE-ProRule" id="PRU00339"/>
    </source>
</evidence>
<dbReference type="InterPro" id="IPR013105">
    <property type="entry name" value="TPR_2"/>
</dbReference>
<keyword evidence="1" id="KW-0677">Repeat</keyword>
<proteinExistence type="predicted"/>
<dbReference type="Pfam" id="PF07719">
    <property type="entry name" value="TPR_2"/>
    <property type="match status" value="1"/>
</dbReference>
<dbReference type="EMBL" id="JMCB01000006">
    <property type="protein sequence ID" value="KFE68664.1"/>
    <property type="molecule type" value="Genomic_DNA"/>
</dbReference>
<comment type="caution">
    <text evidence="5">The sequence shown here is derived from an EMBL/GenBank/DDBJ whole genome shotgun (WGS) entry which is preliminary data.</text>
</comment>
<sequence length="314" mass="34798">MCMKKLGRVGLVLGVLTLTGTVGCSDKPDPAKEARAKATNHLNKKEFKLAIEQYELAIQADPNSEKTWKEKAFAHQQVGEHQKAAEALIKYVEVTKDPNVKRDEMYRVIADEFRQAGQPEDAEKALVKVLDAKESAAEKAELWRVIADQYLKAGNLDVAEAKFNEAVKLNPKDEASLGWLAAIYSKRGGVESKDGPAVPEHLDKALAYLDQVIALNPEYPFTYINKRIAVAKYAMHEQNMAKISLQEAKEAKKKAIADAAMARATEHDKRAQEFQKQYEELTAKFTETQKKFKEKQAAAAAEAAKQAEAAAAPK</sequence>
<dbReference type="InterPro" id="IPR051685">
    <property type="entry name" value="Ycf3/AcsC/BcsC/TPR_MFPF"/>
</dbReference>
<evidence type="ECO:0000256" key="4">
    <source>
        <dbReference type="SAM" id="Coils"/>
    </source>
</evidence>
<dbReference type="SMART" id="SM00028">
    <property type="entry name" value="TPR"/>
    <property type="match status" value="5"/>
</dbReference>
<dbReference type="InterPro" id="IPR019734">
    <property type="entry name" value="TPR_rpt"/>
</dbReference>
<keyword evidence="6" id="KW-1185">Reference proteome</keyword>
<feature type="repeat" description="TPR" evidence="3">
    <location>
        <begin position="140"/>
        <end position="173"/>
    </location>
</feature>
<gene>
    <name evidence="5" type="ORF">DB31_7901</name>
</gene>
<feature type="coiled-coil region" evidence="4">
    <location>
        <begin position="245"/>
        <end position="310"/>
    </location>
</feature>
<dbReference type="Proteomes" id="UP000028725">
    <property type="component" value="Unassembled WGS sequence"/>
</dbReference>
<evidence type="ECO:0000313" key="5">
    <source>
        <dbReference type="EMBL" id="KFE68664.1"/>
    </source>
</evidence>
<evidence type="ECO:0000256" key="2">
    <source>
        <dbReference type="ARBA" id="ARBA00022803"/>
    </source>
</evidence>
<dbReference type="PROSITE" id="PS51257">
    <property type="entry name" value="PROKAR_LIPOPROTEIN"/>
    <property type="match status" value="1"/>
</dbReference>
<dbReference type="InterPro" id="IPR011990">
    <property type="entry name" value="TPR-like_helical_dom_sf"/>
</dbReference>
<keyword evidence="4" id="KW-0175">Coiled coil</keyword>
<dbReference type="PANTHER" id="PTHR44943">
    <property type="entry name" value="CELLULOSE SYNTHASE OPERON PROTEIN C"/>
    <property type="match status" value="1"/>
</dbReference>
<dbReference type="AlphaFoldDB" id="A0A085WLV1"/>